<comment type="caution">
    <text evidence="2">The sequence shown here is derived from an EMBL/GenBank/DDBJ whole genome shotgun (WGS) entry which is preliminary data.</text>
</comment>
<reference evidence="2 3" key="1">
    <citation type="journal article" date="2024" name="BMC Genomics">
        <title>De novo assembly and annotation of Popillia japonica's genome with initial clues to its potential as an invasive pest.</title>
        <authorList>
            <person name="Cucini C."/>
            <person name="Boschi S."/>
            <person name="Funari R."/>
            <person name="Cardaioli E."/>
            <person name="Iannotti N."/>
            <person name="Marturano G."/>
            <person name="Paoli F."/>
            <person name="Bruttini M."/>
            <person name="Carapelli A."/>
            <person name="Frati F."/>
            <person name="Nardi F."/>
        </authorList>
    </citation>
    <scope>NUCLEOTIDE SEQUENCE [LARGE SCALE GENOMIC DNA]</scope>
    <source>
        <strain evidence="2">DMR45628</strain>
    </source>
</reference>
<evidence type="ECO:0000256" key="1">
    <source>
        <dbReference type="SAM" id="MobiDB-lite"/>
    </source>
</evidence>
<feature type="compositionally biased region" description="Low complexity" evidence="1">
    <location>
        <begin position="60"/>
        <end position="73"/>
    </location>
</feature>
<sequence>MMLQTIRTCKESLLQLSKQNDLIGQNITKVASLIPSQTVPQNKPQTNLFPRQQNKPSTITSQLQPTTAQTLPQNKPQNNLFSLQQSKSSAITSQLQPITTQTLPQSQPQTDTIPQPEQIPPSTNMPGQRRPVRLTQKEKLELMRKKKQEFLKKQRELATQGNQEQ</sequence>
<name>A0AAW1JJD8_POPJA</name>
<protein>
    <submittedName>
        <fullName evidence="2">Uncharacterized protein</fullName>
    </submittedName>
</protein>
<accession>A0AAW1JJD8</accession>
<keyword evidence="3" id="KW-1185">Reference proteome</keyword>
<feature type="compositionally biased region" description="Low complexity" evidence="1">
    <location>
        <begin position="91"/>
        <end position="110"/>
    </location>
</feature>
<proteinExistence type="predicted"/>
<organism evidence="2 3">
    <name type="scientific">Popillia japonica</name>
    <name type="common">Japanese beetle</name>
    <dbReference type="NCBI Taxonomy" id="7064"/>
    <lineage>
        <taxon>Eukaryota</taxon>
        <taxon>Metazoa</taxon>
        <taxon>Ecdysozoa</taxon>
        <taxon>Arthropoda</taxon>
        <taxon>Hexapoda</taxon>
        <taxon>Insecta</taxon>
        <taxon>Pterygota</taxon>
        <taxon>Neoptera</taxon>
        <taxon>Endopterygota</taxon>
        <taxon>Coleoptera</taxon>
        <taxon>Polyphaga</taxon>
        <taxon>Scarabaeiformia</taxon>
        <taxon>Scarabaeidae</taxon>
        <taxon>Rutelinae</taxon>
        <taxon>Popillia</taxon>
    </lineage>
</organism>
<dbReference type="AlphaFoldDB" id="A0AAW1JJD8"/>
<dbReference type="Proteomes" id="UP001458880">
    <property type="component" value="Unassembled WGS sequence"/>
</dbReference>
<gene>
    <name evidence="2" type="ORF">QE152_g28451</name>
</gene>
<feature type="compositionally biased region" description="Polar residues" evidence="1">
    <location>
        <begin position="35"/>
        <end position="59"/>
    </location>
</feature>
<feature type="compositionally biased region" description="Polar residues" evidence="1">
    <location>
        <begin position="111"/>
        <end position="126"/>
    </location>
</feature>
<feature type="compositionally biased region" description="Polar residues" evidence="1">
    <location>
        <begin position="74"/>
        <end position="90"/>
    </location>
</feature>
<evidence type="ECO:0000313" key="3">
    <source>
        <dbReference type="Proteomes" id="UP001458880"/>
    </source>
</evidence>
<dbReference type="EMBL" id="JASPKY010000356">
    <property type="protein sequence ID" value="KAK9704162.1"/>
    <property type="molecule type" value="Genomic_DNA"/>
</dbReference>
<feature type="region of interest" description="Disordered" evidence="1">
    <location>
        <begin position="35"/>
        <end position="134"/>
    </location>
</feature>
<evidence type="ECO:0000313" key="2">
    <source>
        <dbReference type="EMBL" id="KAK9704162.1"/>
    </source>
</evidence>